<dbReference type="CDD" id="cd01189">
    <property type="entry name" value="INT_ICEBs1_C_like"/>
    <property type="match status" value="1"/>
</dbReference>
<feature type="domain" description="Tyr recombinase" evidence="5">
    <location>
        <begin position="179"/>
        <end position="378"/>
    </location>
</feature>
<dbReference type="InterPro" id="IPR010998">
    <property type="entry name" value="Integrase_recombinase_N"/>
</dbReference>
<dbReference type="InterPro" id="IPR002104">
    <property type="entry name" value="Integrase_catalytic"/>
</dbReference>
<protein>
    <submittedName>
        <fullName evidence="6">Tyrosine-type recombinase/integrase</fullName>
    </submittedName>
</protein>
<dbReference type="AlphaFoldDB" id="A0A7X2X2J7"/>
<organism evidence="6 7">
    <name type="scientific">Streptococcus parasanguinis</name>
    <dbReference type="NCBI Taxonomy" id="1318"/>
    <lineage>
        <taxon>Bacteria</taxon>
        <taxon>Bacillati</taxon>
        <taxon>Bacillota</taxon>
        <taxon>Bacilli</taxon>
        <taxon>Lactobacillales</taxon>
        <taxon>Streptococcaceae</taxon>
        <taxon>Streptococcus</taxon>
    </lineage>
</organism>
<evidence type="ECO:0000256" key="1">
    <source>
        <dbReference type="ARBA" id="ARBA00008857"/>
    </source>
</evidence>
<evidence type="ECO:0000256" key="4">
    <source>
        <dbReference type="ARBA" id="ARBA00023172"/>
    </source>
</evidence>
<keyword evidence="4" id="KW-0233">DNA recombination</keyword>
<keyword evidence="2" id="KW-0229">DNA integration</keyword>
<evidence type="ECO:0000259" key="5">
    <source>
        <dbReference type="PROSITE" id="PS51898"/>
    </source>
</evidence>
<accession>A0A7X2X2J7</accession>
<dbReference type="RefSeq" id="WP_129824131.1">
    <property type="nucleotide sequence ID" value="NZ_RCYS01000001.1"/>
</dbReference>
<evidence type="ECO:0000256" key="2">
    <source>
        <dbReference type="ARBA" id="ARBA00022908"/>
    </source>
</evidence>
<dbReference type="EMBL" id="WMZJ01000001">
    <property type="protein sequence ID" value="MTS53604.1"/>
    <property type="molecule type" value="Genomic_DNA"/>
</dbReference>
<dbReference type="SUPFAM" id="SSF56349">
    <property type="entry name" value="DNA breaking-rejoining enzymes"/>
    <property type="match status" value="1"/>
</dbReference>
<name>A0A7X2X2J7_STRPA</name>
<dbReference type="Gene3D" id="1.10.150.130">
    <property type="match status" value="1"/>
</dbReference>
<dbReference type="GO" id="GO:0006310">
    <property type="term" value="P:DNA recombination"/>
    <property type="evidence" value="ECO:0007669"/>
    <property type="project" value="UniProtKB-KW"/>
</dbReference>
<proteinExistence type="inferred from homology"/>
<dbReference type="Pfam" id="PF00589">
    <property type="entry name" value="Phage_integrase"/>
    <property type="match status" value="1"/>
</dbReference>
<dbReference type="InterPro" id="IPR013762">
    <property type="entry name" value="Integrase-like_cat_sf"/>
</dbReference>
<dbReference type="PANTHER" id="PTHR30349:SF64">
    <property type="entry name" value="PROPHAGE INTEGRASE INTD-RELATED"/>
    <property type="match status" value="1"/>
</dbReference>
<dbReference type="PANTHER" id="PTHR30349">
    <property type="entry name" value="PHAGE INTEGRASE-RELATED"/>
    <property type="match status" value="1"/>
</dbReference>
<sequence length="387" mass="44237">MNIKTVVKKNGQTVYRASVYLGVDQMTGKKARTTVTALTKSAIKIKAREVINEFAENGYTTKKRVEIVTYNQLFNIWWDSYKNSVKPNTQQSIKGLVKKHLLPVFGVYRVDKITTPLIQTQVNKWASKANQGEKGAFLNYPLLHNVNTRIFQYGVSMQVISINPAREVVVPRKVKHEEKAVKYLNDLELKKFLNYMDQLDKTKYKNLFDYTLYNVLLATGCRISEILALEWSDIDFKDQTISITKTLNRLRTINSPKSKSGIRSINIDAETVRILEKYHKRQRLEAMKLGTTPNVVFSTLVDDYAWPPTLLKRLSKHFKGAGVSNVGFHGFRHTHASLMANCGIEPKILQHRMGHSTLAMTMDIYSHLSEDNAKKAVSYFETAINNL</sequence>
<comment type="similarity">
    <text evidence="1">Belongs to the 'phage' integrase family.</text>
</comment>
<dbReference type="InterPro" id="IPR011010">
    <property type="entry name" value="DNA_brk_join_enz"/>
</dbReference>
<dbReference type="PROSITE" id="PS51898">
    <property type="entry name" value="TYR_RECOMBINASE"/>
    <property type="match status" value="1"/>
</dbReference>
<dbReference type="Gene3D" id="1.10.443.10">
    <property type="entry name" value="Intergrase catalytic core"/>
    <property type="match status" value="1"/>
</dbReference>
<keyword evidence="3" id="KW-0238">DNA-binding</keyword>
<comment type="caution">
    <text evidence="6">The sequence shown here is derived from an EMBL/GenBank/DDBJ whole genome shotgun (WGS) entry which is preliminary data.</text>
</comment>
<evidence type="ECO:0000256" key="3">
    <source>
        <dbReference type="ARBA" id="ARBA00023125"/>
    </source>
</evidence>
<dbReference type="GO" id="GO:0003677">
    <property type="term" value="F:DNA binding"/>
    <property type="evidence" value="ECO:0007669"/>
    <property type="project" value="UniProtKB-KW"/>
</dbReference>
<gene>
    <name evidence="6" type="ORF">GMC94_01650</name>
</gene>
<dbReference type="Pfam" id="PF14659">
    <property type="entry name" value="Phage_int_SAM_3"/>
    <property type="match status" value="1"/>
</dbReference>
<dbReference type="InterPro" id="IPR050090">
    <property type="entry name" value="Tyrosine_recombinase_XerCD"/>
</dbReference>
<dbReference type="Proteomes" id="UP000441330">
    <property type="component" value="Unassembled WGS sequence"/>
</dbReference>
<evidence type="ECO:0000313" key="6">
    <source>
        <dbReference type="EMBL" id="MTS53604.1"/>
    </source>
</evidence>
<dbReference type="InterPro" id="IPR004107">
    <property type="entry name" value="Integrase_SAM-like_N"/>
</dbReference>
<reference evidence="6 7" key="1">
    <citation type="journal article" date="2019" name="Nat. Med.">
        <title>A library of human gut bacterial isolates paired with longitudinal multiomics data enables mechanistic microbiome research.</title>
        <authorList>
            <person name="Poyet M."/>
            <person name="Groussin M."/>
            <person name="Gibbons S.M."/>
            <person name="Avila-Pacheco J."/>
            <person name="Jiang X."/>
            <person name="Kearney S.M."/>
            <person name="Perrotta A.R."/>
            <person name="Berdy B."/>
            <person name="Zhao S."/>
            <person name="Lieberman T.D."/>
            <person name="Swanson P.K."/>
            <person name="Smith M."/>
            <person name="Roesemann S."/>
            <person name="Alexander J.E."/>
            <person name="Rich S.A."/>
            <person name="Livny J."/>
            <person name="Vlamakis H."/>
            <person name="Clish C."/>
            <person name="Bullock K."/>
            <person name="Deik A."/>
            <person name="Scott J."/>
            <person name="Pierce K.A."/>
            <person name="Xavier R.J."/>
            <person name="Alm E.J."/>
        </authorList>
    </citation>
    <scope>NUCLEOTIDE SEQUENCE [LARGE SCALE GENOMIC DNA]</scope>
    <source>
        <strain evidence="6 7">BIOML-A1</strain>
    </source>
</reference>
<dbReference type="GO" id="GO:0015074">
    <property type="term" value="P:DNA integration"/>
    <property type="evidence" value="ECO:0007669"/>
    <property type="project" value="UniProtKB-KW"/>
</dbReference>
<evidence type="ECO:0000313" key="7">
    <source>
        <dbReference type="Proteomes" id="UP000441330"/>
    </source>
</evidence>